<dbReference type="EMBL" id="MLJW01002509">
    <property type="protein sequence ID" value="OIQ74440.1"/>
    <property type="molecule type" value="Genomic_DNA"/>
</dbReference>
<proteinExistence type="predicted"/>
<evidence type="ECO:0000313" key="1">
    <source>
        <dbReference type="EMBL" id="OIQ74440.1"/>
    </source>
</evidence>
<gene>
    <name evidence="1" type="ORF">GALL_439120</name>
</gene>
<name>A0A1J5PUB4_9ZZZZ</name>
<accession>A0A1J5PUB4</accession>
<dbReference type="AlphaFoldDB" id="A0A1J5PUB4"/>
<sequence>MKQKFLERHFEDGWALSIKKQQPGLLCPLQRAMHLRHGQIGKRSQLGIGYGFLTPCSQSQQDIQILRFERGLAVSDFGHGT</sequence>
<reference evidence="1" key="1">
    <citation type="submission" date="2016-10" db="EMBL/GenBank/DDBJ databases">
        <title>Sequence of Gallionella enrichment culture.</title>
        <authorList>
            <person name="Poehlein A."/>
            <person name="Muehling M."/>
            <person name="Daniel R."/>
        </authorList>
    </citation>
    <scope>NUCLEOTIDE SEQUENCE</scope>
</reference>
<organism evidence="1">
    <name type="scientific">mine drainage metagenome</name>
    <dbReference type="NCBI Taxonomy" id="410659"/>
    <lineage>
        <taxon>unclassified sequences</taxon>
        <taxon>metagenomes</taxon>
        <taxon>ecological metagenomes</taxon>
    </lineage>
</organism>
<protein>
    <submittedName>
        <fullName evidence="1">Uncharacterized protein</fullName>
    </submittedName>
</protein>
<comment type="caution">
    <text evidence="1">The sequence shown here is derived from an EMBL/GenBank/DDBJ whole genome shotgun (WGS) entry which is preliminary data.</text>
</comment>